<name>A0A0G4I5Q5_9ALVE</name>
<dbReference type="AlphaFoldDB" id="A0A0G4I5Q5"/>
<dbReference type="EMBL" id="CDMZ01005227">
    <property type="protein sequence ID" value="CEM52341.1"/>
    <property type="molecule type" value="Genomic_DNA"/>
</dbReference>
<feature type="signal peptide" evidence="1">
    <location>
        <begin position="1"/>
        <end position="22"/>
    </location>
</feature>
<gene>
    <name evidence="2" type="ORF">Cvel_1864</name>
</gene>
<dbReference type="VEuPathDB" id="CryptoDB:Cvel_1864"/>
<protein>
    <submittedName>
        <fullName evidence="2">Uncharacterized protein</fullName>
    </submittedName>
</protein>
<feature type="chain" id="PRO_5005192761" evidence="1">
    <location>
        <begin position="23"/>
        <end position="315"/>
    </location>
</feature>
<evidence type="ECO:0000256" key="1">
    <source>
        <dbReference type="SAM" id="SignalP"/>
    </source>
</evidence>
<accession>A0A0G4I5Q5</accession>
<reference evidence="2" key="1">
    <citation type="submission" date="2014-11" db="EMBL/GenBank/DDBJ databases">
        <authorList>
            <person name="Otto D Thomas"/>
            <person name="Naeem Raeece"/>
        </authorList>
    </citation>
    <scope>NUCLEOTIDE SEQUENCE</scope>
</reference>
<keyword evidence="1" id="KW-0732">Signal</keyword>
<organism evidence="2">
    <name type="scientific">Chromera velia CCMP2878</name>
    <dbReference type="NCBI Taxonomy" id="1169474"/>
    <lineage>
        <taxon>Eukaryota</taxon>
        <taxon>Sar</taxon>
        <taxon>Alveolata</taxon>
        <taxon>Colpodellida</taxon>
        <taxon>Chromeraceae</taxon>
        <taxon>Chromera</taxon>
    </lineage>
</organism>
<proteinExistence type="predicted"/>
<sequence>MVKFTSPLFAVALFNLVDRAASEGCIVPHSILPYSIETAEGPKQYRFLKDGHVFMSHLEEGWPSREAINAIRPHPQFDPDGWGTTLYLQPFFPGALIDHTEEITPSATEEGIEVFMKGKVSRENLGIQTTFGTWNSSMHFYFDTPSQTIGGVGKYHISLPEAPSATTGDLNLVKFASNYLLNVTLLSGGQGDTGDMTKAVITSPEFTFEWHPPVHPAFYPADKTSNDMEIYLDGILNNIDTRDRGLVIKTGCKPTMTLRMTCNEPMFFGAQYDLRWATYFEMDNIGVTPLLARPATEISCDLRFHSEAFLGMGCC</sequence>
<evidence type="ECO:0000313" key="2">
    <source>
        <dbReference type="EMBL" id="CEM52341.1"/>
    </source>
</evidence>